<dbReference type="InterPro" id="IPR050726">
    <property type="entry name" value="mGluR"/>
</dbReference>
<dbReference type="PANTHER" id="PTHR24060">
    <property type="entry name" value="METABOTROPIC GLUTAMATE RECEPTOR"/>
    <property type="match status" value="1"/>
</dbReference>
<accession>A0A8J2P0T4</accession>
<evidence type="ECO:0000313" key="4">
    <source>
        <dbReference type="Proteomes" id="UP000708208"/>
    </source>
</evidence>
<name>A0A8J2P0T4_9HEXA</name>
<dbReference type="InterPro" id="IPR001828">
    <property type="entry name" value="ANF_lig-bd_rcpt"/>
</dbReference>
<dbReference type="OrthoDB" id="425344at2759"/>
<dbReference type="EMBL" id="CAJVCH010261497">
    <property type="protein sequence ID" value="CAG7734043.1"/>
    <property type="molecule type" value="Genomic_DNA"/>
</dbReference>
<evidence type="ECO:0000259" key="2">
    <source>
        <dbReference type="Pfam" id="PF01094"/>
    </source>
</evidence>
<proteinExistence type="predicted"/>
<feature type="domain" description="Receptor ligand binding region" evidence="2">
    <location>
        <begin position="42"/>
        <end position="223"/>
    </location>
</feature>
<comment type="caution">
    <text evidence="3">The sequence shown here is derived from an EMBL/GenBank/DDBJ whole genome shotgun (WGS) entry which is preliminary data.</text>
</comment>
<organism evidence="3 4">
    <name type="scientific">Allacma fusca</name>
    <dbReference type="NCBI Taxonomy" id="39272"/>
    <lineage>
        <taxon>Eukaryota</taxon>
        <taxon>Metazoa</taxon>
        <taxon>Ecdysozoa</taxon>
        <taxon>Arthropoda</taxon>
        <taxon>Hexapoda</taxon>
        <taxon>Collembola</taxon>
        <taxon>Symphypleona</taxon>
        <taxon>Sminthuridae</taxon>
        <taxon>Allacma</taxon>
    </lineage>
</organism>
<sequence>MTLDIFPVECWRKIRGKVLYLCTHFAGVEKGKGPGCWGSFEDMRRVIIFGSDQEVKGLMQAVGRRNATTQFTWIGSDGWSGRTLVSLGNEREVEGTLAVQPRANPVKGFDEYFFRLSVKNNTRNPWFVEFWEHHFLCKYPNSSRTPYNENYRKNCTGEEKLSPENTPFEAQLQYVSDAVMAFAWALKDMHTALCNGTYKICAQMRPINGTDLLKHLNKVKFTGK</sequence>
<keyword evidence="4" id="KW-1185">Reference proteome</keyword>
<dbReference type="Pfam" id="PF01094">
    <property type="entry name" value="ANF_receptor"/>
    <property type="match status" value="1"/>
</dbReference>
<dbReference type="Proteomes" id="UP000708208">
    <property type="component" value="Unassembled WGS sequence"/>
</dbReference>
<protein>
    <recommendedName>
        <fullName evidence="2">Receptor ligand binding region domain-containing protein</fullName>
    </recommendedName>
</protein>
<reference evidence="3" key="1">
    <citation type="submission" date="2021-06" db="EMBL/GenBank/DDBJ databases">
        <authorList>
            <person name="Hodson N. C."/>
            <person name="Mongue J. A."/>
            <person name="Jaron S. K."/>
        </authorList>
    </citation>
    <scope>NUCLEOTIDE SEQUENCE</scope>
</reference>
<keyword evidence="1" id="KW-0325">Glycoprotein</keyword>
<gene>
    <name evidence="3" type="ORF">AFUS01_LOCUS22450</name>
</gene>
<dbReference type="AlphaFoldDB" id="A0A8J2P0T4"/>
<evidence type="ECO:0000313" key="3">
    <source>
        <dbReference type="EMBL" id="CAG7734043.1"/>
    </source>
</evidence>
<evidence type="ECO:0000256" key="1">
    <source>
        <dbReference type="ARBA" id="ARBA00023180"/>
    </source>
</evidence>